<gene>
    <name evidence="11" type="ORF">P5673_014356</name>
</gene>
<dbReference type="PANTHER" id="PTHR11769:SF35">
    <property type="entry name" value="HYALURONIDASE"/>
    <property type="match status" value="1"/>
</dbReference>
<reference evidence="11" key="2">
    <citation type="journal article" date="2023" name="Science">
        <title>Genomic signatures of disease resistance in endangered staghorn corals.</title>
        <authorList>
            <person name="Vollmer S.V."/>
            <person name="Selwyn J.D."/>
            <person name="Despard B.A."/>
            <person name="Roesel C.L."/>
        </authorList>
    </citation>
    <scope>NUCLEOTIDE SEQUENCE</scope>
    <source>
        <strain evidence="11">K2</strain>
    </source>
</reference>
<feature type="chain" id="PRO_5042246107" description="Hyaluronidase" evidence="10">
    <location>
        <begin position="23"/>
        <end position="413"/>
    </location>
</feature>
<evidence type="ECO:0000313" key="12">
    <source>
        <dbReference type="Proteomes" id="UP001249851"/>
    </source>
</evidence>
<dbReference type="Gene3D" id="3.20.20.70">
    <property type="entry name" value="Aldolase class I"/>
    <property type="match status" value="1"/>
</dbReference>
<dbReference type="Pfam" id="PF01630">
    <property type="entry name" value="Glyco_hydro_56"/>
    <property type="match status" value="1"/>
</dbReference>
<comment type="similarity">
    <text evidence="1 5 9">Belongs to the glycosyl hydrolase 56 family.</text>
</comment>
<keyword evidence="3 8" id="KW-1015">Disulfide bond</keyword>
<evidence type="ECO:0000256" key="8">
    <source>
        <dbReference type="PIRSR" id="PIRSR038193-3"/>
    </source>
</evidence>
<evidence type="ECO:0000256" key="5">
    <source>
        <dbReference type="PIRNR" id="PIRNR038193"/>
    </source>
</evidence>
<organism evidence="11 12">
    <name type="scientific">Acropora cervicornis</name>
    <name type="common">Staghorn coral</name>
    <dbReference type="NCBI Taxonomy" id="6130"/>
    <lineage>
        <taxon>Eukaryota</taxon>
        <taxon>Metazoa</taxon>
        <taxon>Cnidaria</taxon>
        <taxon>Anthozoa</taxon>
        <taxon>Hexacorallia</taxon>
        <taxon>Scleractinia</taxon>
        <taxon>Astrocoeniina</taxon>
        <taxon>Acroporidae</taxon>
        <taxon>Acropora</taxon>
    </lineage>
</organism>
<keyword evidence="10" id="KW-0732">Signal</keyword>
<dbReference type="AlphaFoldDB" id="A0AAD9QJU0"/>
<name>A0AAD9QJU0_ACRCE</name>
<comment type="catalytic activity">
    <reaction evidence="9">
        <text>Random hydrolysis of (1-&gt;4)-linkages between N-acetyl-beta-D-glucosamine and D-glucuronate residues in hyaluronate.</text>
        <dbReference type="EC" id="3.2.1.35"/>
    </reaction>
</comment>
<protein>
    <recommendedName>
        <fullName evidence="9">Hyaluronidase</fullName>
        <ecNumber evidence="9">3.2.1.35</ecNumber>
    </recommendedName>
</protein>
<evidence type="ECO:0000256" key="3">
    <source>
        <dbReference type="ARBA" id="ARBA00023157"/>
    </source>
</evidence>
<feature type="active site" description="Proton donor" evidence="6">
    <location>
        <position position="135"/>
    </location>
</feature>
<dbReference type="PANTHER" id="PTHR11769">
    <property type="entry name" value="HYALURONIDASE"/>
    <property type="match status" value="1"/>
</dbReference>
<evidence type="ECO:0000313" key="11">
    <source>
        <dbReference type="EMBL" id="KAK2562663.1"/>
    </source>
</evidence>
<dbReference type="PIRSF" id="PIRSF038193">
    <property type="entry name" value="Hyaluronidase"/>
    <property type="match status" value="1"/>
</dbReference>
<feature type="disulfide bond" evidence="8">
    <location>
        <begin position="47"/>
        <end position="330"/>
    </location>
</feature>
<accession>A0AAD9QJU0</accession>
<dbReference type="InterPro" id="IPR013785">
    <property type="entry name" value="Aldolase_TIM"/>
</dbReference>
<dbReference type="FunFam" id="3.20.20.70:FF:000065">
    <property type="entry name" value="Hyaluronidase"/>
    <property type="match status" value="1"/>
</dbReference>
<keyword evidence="4 9" id="KW-0326">Glycosidase</keyword>
<evidence type="ECO:0000256" key="1">
    <source>
        <dbReference type="ARBA" id="ARBA00008871"/>
    </source>
</evidence>
<dbReference type="GO" id="GO:0005975">
    <property type="term" value="P:carbohydrate metabolic process"/>
    <property type="evidence" value="ECO:0007669"/>
    <property type="project" value="UniProtKB-UniRule"/>
</dbReference>
<dbReference type="Proteomes" id="UP001249851">
    <property type="component" value="Unassembled WGS sequence"/>
</dbReference>
<evidence type="ECO:0000256" key="4">
    <source>
        <dbReference type="ARBA" id="ARBA00023295"/>
    </source>
</evidence>
<evidence type="ECO:0000256" key="2">
    <source>
        <dbReference type="ARBA" id="ARBA00022801"/>
    </source>
</evidence>
<feature type="disulfide bond" evidence="8">
    <location>
        <begin position="355"/>
        <end position="366"/>
    </location>
</feature>
<dbReference type="GO" id="GO:0030214">
    <property type="term" value="P:hyaluronan catabolic process"/>
    <property type="evidence" value="ECO:0007669"/>
    <property type="project" value="TreeGrafter"/>
</dbReference>
<evidence type="ECO:0000256" key="10">
    <source>
        <dbReference type="SAM" id="SignalP"/>
    </source>
</evidence>
<evidence type="ECO:0000256" key="9">
    <source>
        <dbReference type="RuleBase" id="RU610713"/>
    </source>
</evidence>
<comment type="caution">
    <text evidence="11">The sequence shown here is derived from an EMBL/GenBank/DDBJ whole genome shotgun (WGS) entry which is preliminary data.</text>
</comment>
<proteinExistence type="inferred from homology"/>
<keyword evidence="2 9" id="KW-0378">Hydrolase</keyword>
<dbReference type="EC" id="3.2.1.35" evidence="9"/>
<keyword evidence="12" id="KW-1185">Reference proteome</keyword>
<evidence type="ECO:0000256" key="7">
    <source>
        <dbReference type="PIRSR" id="PIRSR038193-2"/>
    </source>
</evidence>
<dbReference type="InterPro" id="IPR017853">
    <property type="entry name" value="GH"/>
</dbReference>
<dbReference type="PRINTS" id="PR00846">
    <property type="entry name" value="GLHYDRLASE56"/>
</dbReference>
<evidence type="ECO:0000256" key="6">
    <source>
        <dbReference type="PIRSR" id="PIRSR038193-1"/>
    </source>
</evidence>
<feature type="disulfide bond" evidence="8">
    <location>
        <begin position="211"/>
        <end position="220"/>
    </location>
</feature>
<sequence length="413" mass="47644">MATCFQRAVFIAFVVALQDCHSKQCLEGPPLPNRPFITVWNTPTDKCKDKWNVSLDLDAFDFVVNRNQTWCGEYIVIFYNDQLGLYPFFDSDGKAVNGGLPQLVNLTEHLIKVEEDIGRMIPDPDFQGIGVIDWEYWRPVFDRNWGTYSIYRRKSMDLVRTRYPSVPDSLVEVMARIQFEAAAQQFMEGTILYVQKLRPKSHWGFYGFPNCHNVKNAEPCSNSTRKQNDQISWMFESSSALFPSIYLNDERKINHTSYVKYRLLEGFRHSRKSDGQIIPVYPYVRITYAVSEIYLNLGDVIATVVQSAEEGVPGIVIWGDHLSDKTKIACTELKTYVDKYLGPIVKNLTSITQACSAQFCSSHGRCRFKWNSVEHQKATYLQHSLDLTEQWKFLGCRCYNKWRSKNCGSPSLD</sequence>
<dbReference type="GO" id="GO:0004415">
    <property type="term" value="F:hyalurononglucosaminidase activity"/>
    <property type="evidence" value="ECO:0007669"/>
    <property type="project" value="UniProtKB-UniRule"/>
</dbReference>
<feature type="signal peptide" evidence="10">
    <location>
        <begin position="1"/>
        <end position="22"/>
    </location>
</feature>
<reference evidence="11" key="1">
    <citation type="journal article" date="2023" name="G3 (Bethesda)">
        <title>Whole genome assembly and annotation of the endangered Caribbean coral Acropora cervicornis.</title>
        <authorList>
            <person name="Selwyn J.D."/>
            <person name="Vollmer S.V."/>
        </authorList>
    </citation>
    <scope>NUCLEOTIDE SEQUENCE</scope>
    <source>
        <strain evidence="11">K2</strain>
    </source>
</reference>
<dbReference type="SUPFAM" id="SSF51445">
    <property type="entry name" value="(Trans)glycosidases"/>
    <property type="match status" value="1"/>
</dbReference>
<dbReference type="EMBL" id="JARQWQ010000028">
    <property type="protein sequence ID" value="KAK2562663.1"/>
    <property type="molecule type" value="Genomic_DNA"/>
</dbReference>
<dbReference type="InterPro" id="IPR018155">
    <property type="entry name" value="Hyaluronidase"/>
</dbReference>
<feature type="glycosylation site" description="N-linked (GlcNAc...) asparagine" evidence="7">
    <location>
        <position position="347"/>
    </location>
</feature>